<organism evidence="3 4">
    <name type="scientific">Vibrio ruber (strain DSM 16370 / JCM 11486 / BCRC 17186 / CECT 7878 / LMG 23124 / VR1)</name>
    <dbReference type="NCBI Taxonomy" id="1123498"/>
    <lineage>
        <taxon>Bacteria</taxon>
        <taxon>Pseudomonadati</taxon>
        <taxon>Pseudomonadota</taxon>
        <taxon>Gammaproteobacteria</taxon>
        <taxon>Vibrionales</taxon>
        <taxon>Vibrionaceae</taxon>
        <taxon>Vibrio</taxon>
    </lineage>
</organism>
<dbReference type="EMBL" id="FULE01000069">
    <property type="protein sequence ID" value="SJN59946.1"/>
    <property type="molecule type" value="Genomic_DNA"/>
</dbReference>
<feature type="domain" description="OmpA-like" evidence="2">
    <location>
        <begin position="177"/>
        <end position="294"/>
    </location>
</feature>
<accession>A0A1R4LTM5</accession>
<dbReference type="PANTHER" id="PTHR30329:SF21">
    <property type="entry name" value="LIPOPROTEIN YIAD-RELATED"/>
    <property type="match status" value="1"/>
</dbReference>
<dbReference type="InterPro" id="IPR006665">
    <property type="entry name" value="OmpA-like"/>
</dbReference>
<sequence>MSIKYGLIASLGAILSLWGNVGYALQKHYVATPQQSKWEMVSDTPLECRLVHPIPSYGNAEFSSRASKKLNLDFELKMLRPMGETRNVSLVSMPPAWRPGDRAEPVSHLKFFKQFDGYIGGQLAWNLLSELEKGRNPTFSYEEWQDRDRLIEVSLSSVLFHSKFNDFSNCLSRLLPYSFDDISFTILHYNRDSVQVNKASQKRLAQIAEYIRYNQDIDLVLVSTYTDGSRSKNESQSLSEKRAEVLRDYFKSLGLPENRIQVEGYGKRRAIANDMTPIGKEKNRRVVISLGRTQV</sequence>
<dbReference type="GO" id="GO:0016020">
    <property type="term" value="C:membrane"/>
    <property type="evidence" value="ECO:0007669"/>
    <property type="project" value="UniProtKB-UniRule"/>
</dbReference>
<evidence type="ECO:0000313" key="3">
    <source>
        <dbReference type="EMBL" id="SJN59946.1"/>
    </source>
</evidence>
<dbReference type="NCBIfam" id="NF047620">
    <property type="entry name" value="FlgprotMotYVib"/>
    <property type="match status" value="1"/>
</dbReference>
<dbReference type="PROSITE" id="PS51123">
    <property type="entry name" value="OMPA_2"/>
    <property type="match status" value="1"/>
</dbReference>
<dbReference type="OrthoDB" id="6905929at2"/>
<dbReference type="STRING" id="1123498.VR7878_03846"/>
<proteinExistence type="predicted"/>
<dbReference type="SUPFAM" id="SSF103088">
    <property type="entry name" value="OmpA-like"/>
    <property type="match status" value="1"/>
</dbReference>
<dbReference type="AlphaFoldDB" id="A0A1R4LTM5"/>
<keyword evidence="1" id="KW-0472">Membrane</keyword>
<dbReference type="PANTHER" id="PTHR30329">
    <property type="entry name" value="STATOR ELEMENT OF FLAGELLAR MOTOR COMPLEX"/>
    <property type="match status" value="1"/>
</dbReference>
<keyword evidence="4" id="KW-1185">Reference proteome</keyword>
<dbReference type="InterPro" id="IPR050330">
    <property type="entry name" value="Bact_OuterMem_StrucFunc"/>
</dbReference>
<dbReference type="InterPro" id="IPR036737">
    <property type="entry name" value="OmpA-like_sf"/>
</dbReference>
<dbReference type="Pfam" id="PF18393">
    <property type="entry name" value="MotY_N"/>
    <property type="match status" value="1"/>
</dbReference>
<dbReference type="Proteomes" id="UP000188276">
    <property type="component" value="Unassembled WGS sequence"/>
</dbReference>
<dbReference type="InterPro" id="IPR041544">
    <property type="entry name" value="MotY_N"/>
</dbReference>
<name>A0A1R4LTM5_VIBR1</name>
<dbReference type="Pfam" id="PF00691">
    <property type="entry name" value="OmpA"/>
    <property type="match status" value="1"/>
</dbReference>
<evidence type="ECO:0000259" key="2">
    <source>
        <dbReference type="PROSITE" id="PS51123"/>
    </source>
</evidence>
<dbReference type="Gene3D" id="3.30.1330.60">
    <property type="entry name" value="OmpA-like domain"/>
    <property type="match status" value="1"/>
</dbReference>
<dbReference type="Gene3D" id="2.60.40.2540">
    <property type="match status" value="1"/>
</dbReference>
<evidence type="ECO:0000256" key="1">
    <source>
        <dbReference type="PROSITE-ProRule" id="PRU00473"/>
    </source>
</evidence>
<evidence type="ECO:0000313" key="4">
    <source>
        <dbReference type="Proteomes" id="UP000188276"/>
    </source>
</evidence>
<protein>
    <submittedName>
        <fullName evidence="3">Peptidoglycan-binding protein ArfA</fullName>
    </submittedName>
</protein>
<gene>
    <name evidence="3" type="primary">arfA_2</name>
    <name evidence="3" type="ORF">VR7878_03846</name>
</gene>
<dbReference type="CDD" id="cd07185">
    <property type="entry name" value="OmpA_C-like"/>
    <property type="match status" value="1"/>
</dbReference>
<dbReference type="PRINTS" id="PR01023">
    <property type="entry name" value="NAFLGMOTY"/>
</dbReference>
<reference evidence="4" key="1">
    <citation type="submission" date="2017-02" db="EMBL/GenBank/DDBJ databases">
        <authorList>
            <person name="Rodrigo-Torres L."/>
            <person name="Arahal R.D."/>
            <person name="Lucena T."/>
        </authorList>
    </citation>
    <scope>NUCLEOTIDE SEQUENCE [LARGE SCALE GENOMIC DNA]</scope>
    <source>
        <strain evidence="4">CECT 7878</strain>
    </source>
</reference>